<evidence type="ECO:0000256" key="2">
    <source>
        <dbReference type="SAM" id="MobiDB-lite"/>
    </source>
</evidence>
<keyword evidence="1" id="KW-1015">Disulfide bond</keyword>
<keyword evidence="5" id="KW-0645">Protease</keyword>
<dbReference type="Pfam" id="PF00089">
    <property type="entry name" value="Trypsin"/>
    <property type="match status" value="1"/>
</dbReference>
<organism evidence="4 5">
    <name type="scientific">Pogona vitticeps</name>
    <name type="common">central bearded dragon</name>
    <dbReference type="NCBI Taxonomy" id="103695"/>
    <lineage>
        <taxon>Eukaryota</taxon>
        <taxon>Metazoa</taxon>
        <taxon>Chordata</taxon>
        <taxon>Craniata</taxon>
        <taxon>Vertebrata</taxon>
        <taxon>Euteleostomi</taxon>
        <taxon>Lepidosauria</taxon>
        <taxon>Squamata</taxon>
        <taxon>Bifurcata</taxon>
        <taxon>Unidentata</taxon>
        <taxon>Episquamata</taxon>
        <taxon>Toxicofera</taxon>
        <taxon>Iguania</taxon>
        <taxon>Acrodonta</taxon>
        <taxon>Agamidae</taxon>
        <taxon>Amphibolurinae</taxon>
        <taxon>Pogona</taxon>
    </lineage>
</organism>
<dbReference type="GO" id="GO:0008233">
    <property type="term" value="F:peptidase activity"/>
    <property type="evidence" value="ECO:0007669"/>
    <property type="project" value="UniProtKB-KW"/>
</dbReference>
<accession>A0ABM5EU16</accession>
<feature type="region of interest" description="Disordered" evidence="2">
    <location>
        <begin position="355"/>
        <end position="374"/>
    </location>
</feature>
<gene>
    <name evidence="5" type="primary">PRSS54</name>
</gene>
<proteinExistence type="predicted"/>
<dbReference type="InterPro" id="IPR001254">
    <property type="entry name" value="Trypsin_dom"/>
</dbReference>
<dbReference type="GO" id="GO:0006508">
    <property type="term" value="P:proteolysis"/>
    <property type="evidence" value="ECO:0007669"/>
    <property type="project" value="UniProtKB-KW"/>
</dbReference>
<dbReference type="GeneID" id="110081302"/>
<evidence type="ECO:0000259" key="3">
    <source>
        <dbReference type="PROSITE" id="PS50240"/>
    </source>
</evidence>
<dbReference type="InterPro" id="IPR009003">
    <property type="entry name" value="Peptidase_S1_PA"/>
</dbReference>
<feature type="domain" description="Peptidase S1" evidence="3">
    <location>
        <begin position="88"/>
        <end position="304"/>
    </location>
</feature>
<dbReference type="PANTHER" id="PTHR24250:SF45">
    <property type="entry name" value="INACTIVE SERINE PROTEASE 54"/>
    <property type="match status" value="1"/>
</dbReference>
<name>A0ABM5EU16_9SAUR</name>
<protein>
    <submittedName>
        <fullName evidence="5">Inactive serine protease 54 isoform X1</fullName>
    </submittedName>
</protein>
<dbReference type="RefSeq" id="XP_072836647.1">
    <property type="nucleotide sequence ID" value="XM_072980546.1"/>
</dbReference>
<sequence>MDLSRHRGCNKHMLHILVPKVMSHAQGCWVRGLLLLCSSTLPPVAALGEWRLGADLWRNFAGAFLGEPSESWGSGETGAGCGVPDSFAPTGSARESGNFPWMVSLQGPDGGRLAFGAILSKHWIVTAASGIYDRGQVSAVVGVAGLKVAIGAIVPHEAFDDVVLAHNIALLKTAAPIHFSETVQPICFPAETFPVTALENCLVVGSLQPPEGETGSSSLWKLQVVDADPCPLHRIMTTECCSHRDGDSVPGCLGDPGNPVVCQAEETGQWLLKGILTEGGARCYGPFLYTKVSCYSEWIVSTTAQWGDPISPISGRRRSAFQTPMEQRKGAAEPFLEQTALNSSDIQLGLNWTQEPREDSHELPEQPGEPRGRSDIVYYDYYGGELVPISTAVSGQPWRLQGLISASSLLLWLGGIRPGQGPA</sequence>
<reference evidence="5" key="1">
    <citation type="submission" date="2025-08" db="UniProtKB">
        <authorList>
            <consortium name="RefSeq"/>
        </authorList>
    </citation>
    <scope>IDENTIFICATION</scope>
</reference>
<evidence type="ECO:0000313" key="4">
    <source>
        <dbReference type="Proteomes" id="UP001652642"/>
    </source>
</evidence>
<keyword evidence="5" id="KW-0378">Hydrolase</keyword>
<dbReference type="InterPro" id="IPR043504">
    <property type="entry name" value="Peptidase_S1_PA_chymotrypsin"/>
</dbReference>
<dbReference type="SUPFAM" id="SSF50494">
    <property type="entry name" value="Trypsin-like serine proteases"/>
    <property type="match status" value="1"/>
</dbReference>
<dbReference type="PROSITE" id="PS50240">
    <property type="entry name" value="TRYPSIN_DOM"/>
    <property type="match status" value="1"/>
</dbReference>
<dbReference type="PANTHER" id="PTHR24250">
    <property type="entry name" value="CHYMOTRYPSIN-RELATED"/>
    <property type="match status" value="1"/>
</dbReference>
<evidence type="ECO:0000256" key="1">
    <source>
        <dbReference type="ARBA" id="ARBA00023157"/>
    </source>
</evidence>
<dbReference type="Proteomes" id="UP001652642">
    <property type="component" value="Chromosome 10"/>
</dbReference>
<dbReference type="SMART" id="SM00020">
    <property type="entry name" value="Tryp_SPc"/>
    <property type="match status" value="1"/>
</dbReference>
<dbReference type="Gene3D" id="2.40.10.10">
    <property type="entry name" value="Trypsin-like serine proteases"/>
    <property type="match status" value="1"/>
</dbReference>
<evidence type="ECO:0000313" key="5">
    <source>
        <dbReference type="RefSeq" id="XP_072836647.1"/>
    </source>
</evidence>
<keyword evidence="4" id="KW-1185">Reference proteome</keyword>